<dbReference type="EMBL" id="JAASQI010000005">
    <property type="protein sequence ID" value="NIJ58523.1"/>
    <property type="molecule type" value="Genomic_DNA"/>
</dbReference>
<protein>
    <submittedName>
        <fullName evidence="2">Cell division protein FtsB</fullName>
    </submittedName>
</protein>
<keyword evidence="1" id="KW-0175">Coiled coil</keyword>
<keyword evidence="2" id="KW-0131">Cell cycle</keyword>
<evidence type="ECO:0000313" key="2">
    <source>
        <dbReference type="EMBL" id="NIJ58523.1"/>
    </source>
</evidence>
<gene>
    <name evidence="2" type="ORF">FHS82_002371</name>
</gene>
<evidence type="ECO:0000256" key="1">
    <source>
        <dbReference type="SAM" id="Coils"/>
    </source>
</evidence>
<feature type="coiled-coil region" evidence="1">
    <location>
        <begin position="151"/>
        <end position="185"/>
    </location>
</feature>
<evidence type="ECO:0000313" key="3">
    <source>
        <dbReference type="Proteomes" id="UP001429580"/>
    </source>
</evidence>
<organism evidence="2 3">
    <name type="scientific">Pseudochelatococcus lubricantis</name>
    <dbReference type="NCBI Taxonomy" id="1538102"/>
    <lineage>
        <taxon>Bacteria</taxon>
        <taxon>Pseudomonadati</taxon>
        <taxon>Pseudomonadota</taxon>
        <taxon>Alphaproteobacteria</taxon>
        <taxon>Hyphomicrobiales</taxon>
        <taxon>Chelatococcaceae</taxon>
        <taxon>Pseudochelatococcus</taxon>
    </lineage>
</organism>
<proteinExistence type="predicted"/>
<name>A0ABX0V037_9HYPH</name>
<dbReference type="RefSeq" id="WP_166952937.1">
    <property type="nucleotide sequence ID" value="NZ_JAASQI010000005.1"/>
</dbReference>
<keyword evidence="2" id="KW-0132">Cell division</keyword>
<comment type="caution">
    <text evidence="2">The sequence shown here is derived from an EMBL/GenBank/DDBJ whole genome shotgun (WGS) entry which is preliminary data.</text>
</comment>
<keyword evidence="3" id="KW-1185">Reference proteome</keyword>
<dbReference type="Proteomes" id="UP001429580">
    <property type="component" value="Unassembled WGS sequence"/>
</dbReference>
<accession>A0ABX0V037</accession>
<sequence length="372" mass="39091">MSTSAISGGVSTPAAASDEQLAAAGRALSIPPVSAAQTMPYLDLGLGRSTVGRLGISAPKNAALSSVVAAQVLAENEKLRIVNEGTRNGALSARIRAIAAESPSVAEMLARLEDEAAVLENDIATLDTWKQGLQASLQTRQVESTSLGGRIVAAQAAVDTQAERLRDARNRLTALDSGATQAERQAIEREIAALTDGLVPLEAALAALNGEKERADADIANLDAGLTATIDEITRQEALLAGKNAEFQFLQAGGTPTNVSAEKAQLRNRVLSNGASAALNDLILEKMLEELDAAERAANQPVHWGHTAEERATQYQDNGVKRRAAVYGDARSPDIARHAERLALSIGGIIDALSMLTADVSENRNTRVRLDL</sequence>
<dbReference type="GO" id="GO:0051301">
    <property type="term" value="P:cell division"/>
    <property type="evidence" value="ECO:0007669"/>
    <property type="project" value="UniProtKB-KW"/>
</dbReference>
<reference evidence="2 3" key="1">
    <citation type="submission" date="2020-03" db="EMBL/GenBank/DDBJ databases">
        <title>Genomic Encyclopedia of Type Strains, Phase IV (KMG-IV): sequencing the most valuable type-strain genomes for metagenomic binning, comparative biology and taxonomic classification.</title>
        <authorList>
            <person name="Goeker M."/>
        </authorList>
    </citation>
    <scope>NUCLEOTIDE SEQUENCE [LARGE SCALE GENOMIC DNA]</scope>
    <source>
        <strain evidence="2 3">DSM 103870</strain>
    </source>
</reference>
<dbReference type="Gene3D" id="1.10.287.1490">
    <property type="match status" value="1"/>
</dbReference>